<sequence length="350" mass="39952">MGHGPLSPQSGPPQRRQLPVQLERLDRFSIVHAPQPDTQQYSNIDQRPTPRSTHAIPEPPIHTFKNPNLMPVAPRRSQLAQSSLPTEESGQYEKIEEERLPQVWHPSIDDLIRRTAHDYDLIMNYERDAEGGQRWLAADIAHIRNVGKNLHCDIFALRRWQRVVAQQGDQDKIMMMHVKREANFVKLLCERVQSAIAKHEQKCNLELLRDGAYAQDEDGNLYKPTTPEEFGAEGGYLHNVPLSSNEASWYRDQEYRQDQNSDYGCAATFGSPRDTEPSLASNRNPAFDFAFQSTPFDTLEREALQQVSQQSTPTRSSRSANDKISKLYPDPSRSKHCSSDYCSFSSQTCE</sequence>
<feature type="region of interest" description="Disordered" evidence="1">
    <location>
        <begin position="306"/>
        <end position="340"/>
    </location>
</feature>
<feature type="compositionally biased region" description="Low complexity" evidence="1">
    <location>
        <begin position="306"/>
        <end position="319"/>
    </location>
</feature>
<dbReference type="EMBL" id="JAPEUV010000075">
    <property type="protein sequence ID" value="KAJ4334547.1"/>
    <property type="molecule type" value="Genomic_DNA"/>
</dbReference>
<feature type="compositionally biased region" description="Polar residues" evidence="1">
    <location>
        <begin position="36"/>
        <end position="52"/>
    </location>
</feature>
<protein>
    <submittedName>
        <fullName evidence="2">Uncharacterized protein</fullName>
    </submittedName>
</protein>
<feature type="region of interest" description="Disordered" evidence="1">
    <location>
        <begin position="1"/>
        <end position="67"/>
    </location>
</feature>
<evidence type="ECO:0000256" key="1">
    <source>
        <dbReference type="SAM" id="MobiDB-lite"/>
    </source>
</evidence>
<dbReference type="AlphaFoldDB" id="A0A9W8WW40"/>
<organism evidence="2 3">
    <name type="scientific">Didymella glomerata</name>
    <dbReference type="NCBI Taxonomy" id="749621"/>
    <lineage>
        <taxon>Eukaryota</taxon>
        <taxon>Fungi</taxon>
        <taxon>Dikarya</taxon>
        <taxon>Ascomycota</taxon>
        <taxon>Pezizomycotina</taxon>
        <taxon>Dothideomycetes</taxon>
        <taxon>Pleosporomycetidae</taxon>
        <taxon>Pleosporales</taxon>
        <taxon>Pleosporineae</taxon>
        <taxon>Didymellaceae</taxon>
        <taxon>Didymella</taxon>
    </lineage>
</organism>
<reference evidence="2" key="1">
    <citation type="submission" date="2022-10" db="EMBL/GenBank/DDBJ databases">
        <title>Tapping the CABI collections for fungal endophytes: first genome assemblies for Collariella, Neodidymelliopsis, Ascochyta clinopodiicola, Didymella pomorum, Didymosphaeria variabile, Neocosmospora piperis and Neocucurbitaria cava.</title>
        <authorList>
            <person name="Hill R."/>
        </authorList>
    </citation>
    <scope>NUCLEOTIDE SEQUENCE</scope>
    <source>
        <strain evidence="2">IMI 360193</strain>
    </source>
</reference>
<proteinExistence type="predicted"/>
<comment type="caution">
    <text evidence="2">The sequence shown here is derived from an EMBL/GenBank/DDBJ whole genome shotgun (WGS) entry which is preliminary data.</text>
</comment>
<accession>A0A9W8WW40</accession>
<dbReference type="Proteomes" id="UP001140562">
    <property type="component" value="Unassembled WGS sequence"/>
</dbReference>
<dbReference type="OrthoDB" id="3799266at2759"/>
<evidence type="ECO:0000313" key="2">
    <source>
        <dbReference type="EMBL" id="KAJ4334547.1"/>
    </source>
</evidence>
<gene>
    <name evidence="2" type="ORF">N0V87_006779</name>
</gene>
<evidence type="ECO:0000313" key="3">
    <source>
        <dbReference type="Proteomes" id="UP001140562"/>
    </source>
</evidence>
<name>A0A9W8WW40_9PLEO</name>
<keyword evidence="3" id="KW-1185">Reference proteome</keyword>